<feature type="domain" description="6-hydroxymethylpterin diphosphokinase MptE-like" evidence="1">
    <location>
        <begin position="172"/>
        <end position="340"/>
    </location>
</feature>
<evidence type="ECO:0000313" key="3">
    <source>
        <dbReference type="Proteomes" id="UP000180057"/>
    </source>
</evidence>
<dbReference type="EMBL" id="MLQS01000001">
    <property type="protein sequence ID" value="OIJ22371.1"/>
    <property type="molecule type" value="Genomic_DNA"/>
</dbReference>
<gene>
    <name evidence="2" type="ORF">BKP45_06975</name>
</gene>
<keyword evidence="3" id="KW-1185">Reference proteome</keyword>
<dbReference type="STRING" id="472963.BKP45_06975"/>
<dbReference type="InterPro" id="IPR002826">
    <property type="entry name" value="MptE-like"/>
</dbReference>
<organism evidence="2 3">
    <name type="scientific">Anaerobacillus alkalidiazotrophicus</name>
    <dbReference type="NCBI Taxonomy" id="472963"/>
    <lineage>
        <taxon>Bacteria</taxon>
        <taxon>Bacillati</taxon>
        <taxon>Bacillota</taxon>
        <taxon>Bacilli</taxon>
        <taxon>Bacillales</taxon>
        <taxon>Bacillaceae</taxon>
        <taxon>Anaerobacillus</taxon>
    </lineage>
</organism>
<accession>A0A1S2MCA9</accession>
<sequence>MKWELIETSTSDYSIKLIMDNSDELYLNSRYNPLKEAKRWVEGIKLTSLPKKFIIVGMGAGYHIRELHLRYPNIEIEVWDFNNDFANWIKSSKTLELIGIDLEFIKYHSTENKGEINKEFIPFINDDGIQFLIYKPALNLIPPNLSLVKEALNDLILLKQNSLAREELLSRNIKSNLSLEDKGVVGWINQFSDQPIILVSAGPSLTKQLPLLQELSQKNNIQIACVGTALIPLTKFGIKPNLVMISDPTIKIKEQFIGVNTLDIPLFYLSTANYEAVNQYKGDRYIVWQKDYLEAERQAEIRNEPTIRTGGSVATCLLDLLVKMGSNPIALVGQDLAFTNGISHAKGTHNCKPIFNVSNKVPNFNQTDLINTSASLNSFRKWFERYVAITGNENQFWNCTEGGAYIKGWKHCSLLEFIEFVTANKAKQLKFFNKEV</sequence>
<dbReference type="Proteomes" id="UP000180057">
    <property type="component" value="Unassembled WGS sequence"/>
</dbReference>
<evidence type="ECO:0000313" key="2">
    <source>
        <dbReference type="EMBL" id="OIJ22371.1"/>
    </source>
</evidence>
<comment type="caution">
    <text evidence="2">The sequence shown here is derived from an EMBL/GenBank/DDBJ whole genome shotgun (WGS) entry which is preliminary data.</text>
</comment>
<dbReference type="AlphaFoldDB" id="A0A1S2MCA9"/>
<protein>
    <recommendedName>
        <fullName evidence="1">6-hydroxymethylpterin diphosphokinase MptE-like domain-containing protein</fullName>
    </recommendedName>
</protein>
<reference evidence="2 3" key="1">
    <citation type="submission" date="2016-10" db="EMBL/GenBank/DDBJ databases">
        <title>Draft genome sequences of four alkaliphilic bacteria belonging to the Anaerobacillus genus.</title>
        <authorList>
            <person name="Bassil N.M."/>
            <person name="Lloyd J.R."/>
        </authorList>
    </citation>
    <scope>NUCLEOTIDE SEQUENCE [LARGE SCALE GENOMIC DNA]</scope>
    <source>
        <strain evidence="2 3">DSM 22531</strain>
    </source>
</reference>
<evidence type="ECO:0000259" key="1">
    <source>
        <dbReference type="Pfam" id="PF01973"/>
    </source>
</evidence>
<dbReference type="Pfam" id="PF01973">
    <property type="entry name" value="MptE-like"/>
    <property type="match status" value="1"/>
</dbReference>
<name>A0A1S2MCA9_9BACI</name>
<dbReference type="PANTHER" id="PTHR41786:SF1">
    <property type="entry name" value="6-HYDROXYMETHYLPTERIN DIPHOSPHOKINASE MPTE-LIKE DOMAIN-CONTAINING PROTEIN"/>
    <property type="match status" value="1"/>
</dbReference>
<dbReference type="RefSeq" id="WP_071388926.1">
    <property type="nucleotide sequence ID" value="NZ_MLQS01000001.1"/>
</dbReference>
<dbReference type="OrthoDB" id="5291305at2"/>
<dbReference type="PANTHER" id="PTHR41786">
    <property type="entry name" value="MOTILITY ACCESSORY FACTOR MAF"/>
    <property type="match status" value="1"/>
</dbReference>
<proteinExistence type="predicted"/>